<evidence type="ECO:0000313" key="2">
    <source>
        <dbReference type="Proteomes" id="UP001303046"/>
    </source>
</evidence>
<protein>
    <submittedName>
        <fullName evidence="1">Uncharacterized protein</fullName>
    </submittedName>
</protein>
<accession>A0ABR1CYR6</accession>
<dbReference type="Proteomes" id="UP001303046">
    <property type="component" value="Unassembled WGS sequence"/>
</dbReference>
<sequence>MSQCARTAPTERLNPRTCCSMSTFCNLLSLCSISYAYAHPPTRKEIKFKQVSERPAITTNQSADNVAQVILTTKPGSQPVQKSAGPFTFVREKDLHEIVNHHPDRLPLAVYKIITKFTNTKLDLKKIVMENNLMSLKGCEKYSAWLGNPRCFETHQSMAKVQNDVFCDIHRSSLHNTYQLFVSYVATSQQNFTIPQQHNHQRE</sequence>
<evidence type="ECO:0000313" key="1">
    <source>
        <dbReference type="EMBL" id="KAK6743315.1"/>
    </source>
</evidence>
<dbReference type="EMBL" id="JAVFWL010000003">
    <property type="protein sequence ID" value="KAK6743315.1"/>
    <property type="molecule type" value="Genomic_DNA"/>
</dbReference>
<comment type="caution">
    <text evidence="1">The sequence shown here is derived from an EMBL/GenBank/DDBJ whole genome shotgun (WGS) entry which is preliminary data.</text>
</comment>
<organism evidence="1 2">
    <name type="scientific">Necator americanus</name>
    <name type="common">Human hookworm</name>
    <dbReference type="NCBI Taxonomy" id="51031"/>
    <lineage>
        <taxon>Eukaryota</taxon>
        <taxon>Metazoa</taxon>
        <taxon>Ecdysozoa</taxon>
        <taxon>Nematoda</taxon>
        <taxon>Chromadorea</taxon>
        <taxon>Rhabditida</taxon>
        <taxon>Rhabditina</taxon>
        <taxon>Rhabditomorpha</taxon>
        <taxon>Strongyloidea</taxon>
        <taxon>Ancylostomatidae</taxon>
        <taxon>Bunostominae</taxon>
        <taxon>Necator</taxon>
    </lineage>
</organism>
<proteinExistence type="predicted"/>
<gene>
    <name evidence="1" type="primary">Necator_chrIII.g11289</name>
    <name evidence="1" type="ORF">RB195_010524</name>
</gene>
<name>A0ABR1CYR6_NECAM</name>
<keyword evidence="2" id="KW-1185">Reference proteome</keyword>
<reference evidence="1 2" key="1">
    <citation type="submission" date="2023-08" db="EMBL/GenBank/DDBJ databases">
        <title>A Necator americanus chromosomal reference genome.</title>
        <authorList>
            <person name="Ilik V."/>
            <person name="Petrzelkova K.J."/>
            <person name="Pardy F."/>
            <person name="Fuh T."/>
            <person name="Niatou-Singa F.S."/>
            <person name="Gouil Q."/>
            <person name="Baker L."/>
            <person name="Ritchie M.E."/>
            <person name="Jex A.R."/>
            <person name="Gazzola D."/>
            <person name="Li H."/>
            <person name="Toshio Fujiwara R."/>
            <person name="Zhan B."/>
            <person name="Aroian R.V."/>
            <person name="Pafco B."/>
            <person name="Schwarz E.M."/>
        </authorList>
    </citation>
    <scope>NUCLEOTIDE SEQUENCE [LARGE SCALE GENOMIC DNA]</scope>
    <source>
        <strain evidence="1 2">Aroian</strain>
        <tissue evidence="1">Whole animal</tissue>
    </source>
</reference>